<dbReference type="AlphaFoldDB" id="A0A4S4KDH7"/>
<keyword evidence="1" id="KW-0472">Membrane</keyword>
<sequence>MSECPPQLPNAETALAWLPPDIAAQLQASSYLYVAVLGAWIWDFLMSSWQEFTMLTKYRFSFPQVAYIIAR</sequence>
<accession>A0A4S4KDH7</accession>
<dbReference type="EMBL" id="SGPJ01000258">
    <property type="protein sequence ID" value="THG96138.1"/>
    <property type="molecule type" value="Genomic_DNA"/>
</dbReference>
<reference evidence="2 3" key="1">
    <citation type="submission" date="2019-02" db="EMBL/GenBank/DDBJ databases">
        <title>Genome sequencing of the rare red list fungi Phlebia centrifuga.</title>
        <authorList>
            <person name="Buettner E."/>
            <person name="Kellner H."/>
        </authorList>
    </citation>
    <scope>NUCLEOTIDE SEQUENCE [LARGE SCALE GENOMIC DNA]</scope>
    <source>
        <strain evidence="2 3">DSM 108282</strain>
    </source>
</reference>
<evidence type="ECO:0000313" key="2">
    <source>
        <dbReference type="EMBL" id="THG96138.1"/>
    </source>
</evidence>
<comment type="caution">
    <text evidence="2">The sequence shown here is derived from an EMBL/GenBank/DDBJ whole genome shotgun (WGS) entry which is preliminary data.</text>
</comment>
<proteinExistence type="predicted"/>
<dbReference type="Proteomes" id="UP000309038">
    <property type="component" value="Unassembled WGS sequence"/>
</dbReference>
<feature type="transmembrane region" description="Helical" evidence="1">
    <location>
        <begin position="30"/>
        <end position="49"/>
    </location>
</feature>
<keyword evidence="3" id="KW-1185">Reference proteome</keyword>
<keyword evidence="1" id="KW-1133">Transmembrane helix</keyword>
<evidence type="ECO:0000256" key="1">
    <source>
        <dbReference type="SAM" id="Phobius"/>
    </source>
</evidence>
<organism evidence="2 3">
    <name type="scientific">Hermanssonia centrifuga</name>
    <dbReference type="NCBI Taxonomy" id="98765"/>
    <lineage>
        <taxon>Eukaryota</taxon>
        <taxon>Fungi</taxon>
        <taxon>Dikarya</taxon>
        <taxon>Basidiomycota</taxon>
        <taxon>Agaricomycotina</taxon>
        <taxon>Agaricomycetes</taxon>
        <taxon>Polyporales</taxon>
        <taxon>Meruliaceae</taxon>
        <taxon>Hermanssonia</taxon>
    </lineage>
</organism>
<name>A0A4S4KDH7_9APHY</name>
<keyword evidence="1" id="KW-0812">Transmembrane</keyword>
<evidence type="ECO:0000313" key="3">
    <source>
        <dbReference type="Proteomes" id="UP000309038"/>
    </source>
</evidence>
<gene>
    <name evidence="2" type="ORF">EW026_g5641</name>
</gene>
<protein>
    <submittedName>
        <fullName evidence="2">Uncharacterized protein</fullName>
    </submittedName>
</protein>